<dbReference type="AlphaFoldDB" id="A0A8K0L6G6"/>
<reference evidence="2" key="1">
    <citation type="submission" date="2021-07" db="EMBL/GenBank/DDBJ databases">
        <title>Elsinoe batatas strain:CRI-CJ2 Genome sequencing and assembly.</title>
        <authorList>
            <person name="Huang L."/>
        </authorList>
    </citation>
    <scope>NUCLEOTIDE SEQUENCE</scope>
    <source>
        <strain evidence="2">CRI-CJ2</strain>
    </source>
</reference>
<protein>
    <submittedName>
        <fullName evidence="2">Uncharacterized protein</fullName>
    </submittedName>
</protein>
<sequence length="265" mass="28510">MGSDTKSSPAPPPPPYSGHSPSSYKLLESSDDPYDLIYASTNSSYLIHLTREPTSPHLTLHPSSLSGPILASLTYNSATDGNLAIGNPSDTKPKHSEWSFPALTNDILFTVNSRSLQWVKTYQTERHVLRPSRRYIQYDLHDAPMAAAGSEVQEADKNTAELPKGPRLATLSLLAPAKNATTSQGTEVGQLDLHLPIDQSLQDGALLLIAAIVHRDRQVTKREPLGPTIDVKMVQRPHIYGSMMPGGAKLGHVASSGGFAGGTGW</sequence>
<proteinExistence type="predicted"/>
<accession>A0A8K0L6G6</accession>
<keyword evidence="3" id="KW-1185">Reference proteome</keyword>
<evidence type="ECO:0000313" key="2">
    <source>
        <dbReference type="EMBL" id="KAG8629379.1"/>
    </source>
</evidence>
<dbReference type="EMBL" id="JAESVG020000003">
    <property type="protein sequence ID" value="KAG8629379.1"/>
    <property type="molecule type" value="Genomic_DNA"/>
</dbReference>
<dbReference type="OrthoDB" id="3912028at2759"/>
<evidence type="ECO:0000313" key="3">
    <source>
        <dbReference type="Proteomes" id="UP000809789"/>
    </source>
</evidence>
<evidence type="ECO:0000256" key="1">
    <source>
        <dbReference type="SAM" id="MobiDB-lite"/>
    </source>
</evidence>
<dbReference type="Proteomes" id="UP000809789">
    <property type="component" value="Unassembled WGS sequence"/>
</dbReference>
<organism evidence="2 3">
    <name type="scientific">Elsinoe batatas</name>
    <dbReference type="NCBI Taxonomy" id="2601811"/>
    <lineage>
        <taxon>Eukaryota</taxon>
        <taxon>Fungi</taxon>
        <taxon>Dikarya</taxon>
        <taxon>Ascomycota</taxon>
        <taxon>Pezizomycotina</taxon>
        <taxon>Dothideomycetes</taxon>
        <taxon>Dothideomycetidae</taxon>
        <taxon>Myriangiales</taxon>
        <taxon>Elsinoaceae</taxon>
        <taxon>Elsinoe</taxon>
    </lineage>
</organism>
<name>A0A8K0L6G6_9PEZI</name>
<feature type="region of interest" description="Disordered" evidence="1">
    <location>
        <begin position="1"/>
        <end position="24"/>
    </location>
</feature>
<comment type="caution">
    <text evidence="2">The sequence shown here is derived from an EMBL/GenBank/DDBJ whole genome shotgun (WGS) entry which is preliminary data.</text>
</comment>
<gene>
    <name evidence="2" type="ORF">KVT40_003244</name>
</gene>